<gene>
    <name evidence="1" type="ORF">ACFPQ6_13125</name>
</gene>
<keyword evidence="2" id="KW-1185">Reference proteome</keyword>
<evidence type="ECO:0000313" key="1">
    <source>
        <dbReference type="EMBL" id="MFC5849250.1"/>
    </source>
</evidence>
<keyword evidence="1" id="KW-0808">Transferase</keyword>
<comment type="caution">
    <text evidence="1">The sequence shown here is derived from an EMBL/GenBank/DDBJ whole genome shotgun (WGS) entry which is preliminary data.</text>
</comment>
<organism evidence="1 2">
    <name type="scientific">Deinococcus petrolearius</name>
    <dbReference type="NCBI Taxonomy" id="1751295"/>
    <lineage>
        <taxon>Bacteria</taxon>
        <taxon>Thermotogati</taxon>
        <taxon>Deinococcota</taxon>
        <taxon>Deinococci</taxon>
        <taxon>Deinococcales</taxon>
        <taxon>Deinococcaceae</taxon>
        <taxon>Deinococcus</taxon>
    </lineage>
</organism>
<accession>A0ABW1DM85</accession>
<dbReference type="Proteomes" id="UP001595979">
    <property type="component" value="Unassembled WGS sequence"/>
</dbReference>
<reference evidence="2" key="1">
    <citation type="journal article" date="2019" name="Int. J. Syst. Evol. Microbiol.">
        <title>The Global Catalogue of Microorganisms (GCM) 10K type strain sequencing project: providing services to taxonomists for standard genome sequencing and annotation.</title>
        <authorList>
            <consortium name="The Broad Institute Genomics Platform"/>
            <consortium name="The Broad Institute Genome Sequencing Center for Infectious Disease"/>
            <person name="Wu L."/>
            <person name="Ma J."/>
        </authorList>
    </citation>
    <scope>NUCLEOTIDE SEQUENCE [LARGE SCALE GENOMIC DNA]</scope>
    <source>
        <strain evidence="2">CGMCC 1.15053</strain>
    </source>
</reference>
<dbReference type="Pfam" id="PF08843">
    <property type="entry name" value="AbiEii"/>
    <property type="match status" value="1"/>
</dbReference>
<dbReference type="InterPro" id="IPR014942">
    <property type="entry name" value="AbiEii"/>
</dbReference>
<dbReference type="RefSeq" id="WP_380050205.1">
    <property type="nucleotide sequence ID" value="NZ_JBHSOH010000016.1"/>
</dbReference>
<dbReference type="Gene3D" id="3.10.450.620">
    <property type="entry name" value="JHP933, nucleotidyltransferase-like core domain"/>
    <property type="match status" value="1"/>
</dbReference>
<sequence length="304" mass="32940">MASEPYEAQVRLLLRVLPFLGRQTALALKGGTAINLFVQDLPRLSVDIDLAYTGLEGRDEALARIHAALQVLRGQLTGLGLTVQGTPLRGTDTWVKLVVGDGAVQIKVEVSPVLRGTVYDAEPRQTTAAVQARFGFAQVPVLALPDLYAGKLVAALDRQHPRDLFDVRLFLQQGLLGREVVGAFLVYLISHGRPLHEVLRPNLKPLAQEFNTAFVGMTTETVTLADLEEARTALITALHAAFTPADRALLLGVARGEPDWSLLPVPGVAGLPAVRWKLHNIAQMERRKSTAAVKALEEALQLPS</sequence>
<name>A0ABW1DM85_9DEIO</name>
<dbReference type="EMBL" id="JBHSOH010000016">
    <property type="protein sequence ID" value="MFC5849250.1"/>
    <property type="molecule type" value="Genomic_DNA"/>
</dbReference>
<evidence type="ECO:0000313" key="2">
    <source>
        <dbReference type="Proteomes" id="UP001595979"/>
    </source>
</evidence>
<proteinExistence type="predicted"/>
<protein>
    <submittedName>
        <fullName evidence="1">Nucleotidyl transferase AbiEii/AbiGii toxin family protein</fullName>
    </submittedName>
</protein>
<dbReference type="GO" id="GO:0016740">
    <property type="term" value="F:transferase activity"/>
    <property type="evidence" value="ECO:0007669"/>
    <property type="project" value="UniProtKB-KW"/>
</dbReference>